<sequence length="114" mass="12715">MTDSRSQQNEKPFISINTFTPVDGGIDALTEFQLTEMQEMDEQATEHGWLNKEVYRADDGSSLVVVTRFRSAAAKAEWAKTDRFKQHVEDLGPFVQDVTSVPVTFAAAHGNHDA</sequence>
<dbReference type="Pfam" id="PF03992">
    <property type="entry name" value="ABM"/>
    <property type="match status" value="1"/>
</dbReference>
<feature type="domain" description="ABM" evidence="1">
    <location>
        <begin position="13"/>
        <end position="103"/>
    </location>
</feature>
<accession>A0A9D1RN43</accession>
<dbReference type="Gene3D" id="3.30.70.100">
    <property type="match status" value="1"/>
</dbReference>
<dbReference type="InterPro" id="IPR007138">
    <property type="entry name" value="ABM_dom"/>
</dbReference>
<keyword evidence="2" id="KW-0560">Oxidoreductase</keyword>
<reference evidence="2" key="1">
    <citation type="journal article" date="2021" name="PeerJ">
        <title>Extensive microbial diversity within the chicken gut microbiome revealed by metagenomics and culture.</title>
        <authorList>
            <person name="Gilroy R."/>
            <person name="Ravi A."/>
            <person name="Getino M."/>
            <person name="Pursley I."/>
            <person name="Horton D.L."/>
            <person name="Alikhan N.F."/>
            <person name="Baker D."/>
            <person name="Gharbi K."/>
            <person name="Hall N."/>
            <person name="Watson M."/>
            <person name="Adriaenssens E.M."/>
            <person name="Foster-Nyarko E."/>
            <person name="Jarju S."/>
            <person name="Secka A."/>
            <person name="Antonio M."/>
            <person name="Oren A."/>
            <person name="Chaudhuri R.R."/>
            <person name="La Ragione R."/>
            <person name="Hildebrand F."/>
            <person name="Pallen M.J."/>
        </authorList>
    </citation>
    <scope>NUCLEOTIDE SEQUENCE</scope>
    <source>
        <strain evidence="2">CHK32-1732</strain>
    </source>
</reference>
<evidence type="ECO:0000313" key="2">
    <source>
        <dbReference type="EMBL" id="HIW90994.1"/>
    </source>
</evidence>
<evidence type="ECO:0000313" key="3">
    <source>
        <dbReference type="Proteomes" id="UP000824190"/>
    </source>
</evidence>
<dbReference type="AlphaFoldDB" id="A0A9D1RN43"/>
<protein>
    <submittedName>
        <fullName evidence="2">Antibiotic biosynthesis monooxygenase</fullName>
    </submittedName>
</protein>
<name>A0A9D1RN43_9CORY</name>
<reference evidence="2" key="2">
    <citation type="submission" date="2021-04" db="EMBL/GenBank/DDBJ databases">
        <authorList>
            <person name="Gilroy R."/>
        </authorList>
    </citation>
    <scope>NUCLEOTIDE SEQUENCE</scope>
    <source>
        <strain evidence="2">CHK32-1732</strain>
    </source>
</reference>
<evidence type="ECO:0000259" key="1">
    <source>
        <dbReference type="PROSITE" id="PS51725"/>
    </source>
</evidence>
<dbReference type="Proteomes" id="UP000824190">
    <property type="component" value="Unassembled WGS sequence"/>
</dbReference>
<dbReference type="GO" id="GO:0004497">
    <property type="term" value="F:monooxygenase activity"/>
    <property type="evidence" value="ECO:0007669"/>
    <property type="project" value="UniProtKB-KW"/>
</dbReference>
<dbReference type="InterPro" id="IPR011008">
    <property type="entry name" value="Dimeric_a/b-barrel"/>
</dbReference>
<keyword evidence="2" id="KW-0503">Monooxygenase</keyword>
<proteinExistence type="predicted"/>
<organism evidence="2 3">
    <name type="scientific">Candidatus Corynebacterium avicola</name>
    <dbReference type="NCBI Taxonomy" id="2838527"/>
    <lineage>
        <taxon>Bacteria</taxon>
        <taxon>Bacillati</taxon>
        <taxon>Actinomycetota</taxon>
        <taxon>Actinomycetes</taxon>
        <taxon>Mycobacteriales</taxon>
        <taxon>Corynebacteriaceae</taxon>
        <taxon>Corynebacterium</taxon>
    </lineage>
</organism>
<dbReference type="PROSITE" id="PS51725">
    <property type="entry name" value="ABM"/>
    <property type="match status" value="1"/>
</dbReference>
<gene>
    <name evidence="2" type="ORF">H9870_04945</name>
</gene>
<comment type="caution">
    <text evidence="2">The sequence shown here is derived from an EMBL/GenBank/DDBJ whole genome shotgun (WGS) entry which is preliminary data.</text>
</comment>
<dbReference type="SUPFAM" id="SSF54909">
    <property type="entry name" value="Dimeric alpha+beta barrel"/>
    <property type="match status" value="1"/>
</dbReference>
<dbReference type="EMBL" id="DXGC01000047">
    <property type="protein sequence ID" value="HIW90994.1"/>
    <property type="molecule type" value="Genomic_DNA"/>
</dbReference>